<feature type="region of interest" description="Disordered" evidence="1">
    <location>
        <begin position="124"/>
        <end position="190"/>
    </location>
</feature>
<gene>
    <name evidence="2" type="ORF">CC86DRAFT_378003</name>
</gene>
<proteinExistence type="predicted"/>
<name>A0A6A7AED8_9PLEO</name>
<reference evidence="2" key="1">
    <citation type="journal article" date="2020" name="Stud. Mycol.">
        <title>101 Dothideomycetes genomes: a test case for predicting lifestyles and emergence of pathogens.</title>
        <authorList>
            <person name="Haridas S."/>
            <person name="Albert R."/>
            <person name="Binder M."/>
            <person name="Bloem J."/>
            <person name="Labutti K."/>
            <person name="Salamov A."/>
            <person name="Andreopoulos B."/>
            <person name="Baker S."/>
            <person name="Barry K."/>
            <person name="Bills G."/>
            <person name="Bluhm B."/>
            <person name="Cannon C."/>
            <person name="Castanera R."/>
            <person name="Culley D."/>
            <person name="Daum C."/>
            <person name="Ezra D."/>
            <person name="Gonzalez J."/>
            <person name="Henrissat B."/>
            <person name="Kuo A."/>
            <person name="Liang C."/>
            <person name="Lipzen A."/>
            <person name="Lutzoni F."/>
            <person name="Magnuson J."/>
            <person name="Mondo S."/>
            <person name="Nolan M."/>
            <person name="Ohm R."/>
            <person name="Pangilinan J."/>
            <person name="Park H.-J."/>
            <person name="Ramirez L."/>
            <person name="Alfaro M."/>
            <person name="Sun H."/>
            <person name="Tritt A."/>
            <person name="Yoshinaga Y."/>
            <person name="Zwiers L.-H."/>
            <person name="Turgeon B."/>
            <person name="Goodwin S."/>
            <person name="Spatafora J."/>
            <person name="Crous P."/>
            <person name="Grigoriev I."/>
        </authorList>
    </citation>
    <scope>NUCLEOTIDE SEQUENCE</scope>
    <source>
        <strain evidence="2">CBS 113818</strain>
    </source>
</reference>
<feature type="compositionally biased region" description="Polar residues" evidence="1">
    <location>
        <begin position="125"/>
        <end position="137"/>
    </location>
</feature>
<dbReference type="EMBL" id="MU006218">
    <property type="protein sequence ID" value="KAF2831088.1"/>
    <property type="molecule type" value="Genomic_DNA"/>
</dbReference>
<dbReference type="Proteomes" id="UP000799424">
    <property type="component" value="Unassembled WGS sequence"/>
</dbReference>
<sequence length="190" mass="21439">MDNTSEEPARPSALTSNNWRHMERLVRSAEALIVKKRHRKVGKPFDLQQREEYHSGAMFWLPQKVREAHACEAVKEQEQHQEMLAKANRKELRLAAKLYKEQIAKEKHVAREEAKVADCAAKIKAQNTKKAAQTSQLGKRRASRPPLSAPKRQKHGGVSEGVAALPEAAPAAAPKVNSRGRHIKVPHKYR</sequence>
<feature type="compositionally biased region" description="Low complexity" evidence="1">
    <location>
        <begin position="163"/>
        <end position="174"/>
    </location>
</feature>
<dbReference type="AlphaFoldDB" id="A0A6A7AED8"/>
<accession>A0A6A7AED8</accession>
<protein>
    <submittedName>
        <fullName evidence="2">Uncharacterized protein</fullName>
    </submittedName>
</protein>
<evidence type="ECO:0000256" key="1">
    <source>
        <dbReference type="SAM" id="MobiDB-lite"/>
    </source>
</evidence>
<organism evidence="2 3">
    <name type="scientific">Ophiobolus disseminans</name>
    <dbReference type="NCBI Taxonomy" id="1469910"/>
    <lineage>
        <taxon>Eukaryota</taxon>
        <taxon>Fungi</taxon>
        <taxon>Dikarya</taxon>
        <taxon>Ascomycota</taxon>
        <taxon>Pezizomycotina</taxon>
        <taxon>Dothideomycetes</taxon>
        <taxon>Pleosporomycetidae</taxon>
        <taxon>Pleosporales</taxon>
        <taxon>Pleosporineae</taxon>
        <taxon>Phaeosphaeriaceae</taxon>
        <taxon>Ophiobolus</taxon>
    </lineage>
</organism>
<evidence type="ECO:0000313" key="3">
    <source>
        <dbReference type="Proteomes" id="UP000799424"/>
    </source>
</evidence>
<feature type="compositionally biased region" description="Basic residues" evidence="1">
    <location>
        <begin position="178"/>
        <end position="190"/>
    </location>
</feature>
<keyword evidence="3" id="KW-1185">Reference proteome</keyword>
<dbReference type="OrthoDB" id="3797698at2759"/>
<evidence type="ECO:0000313" key="2">
    <source>
        <dbReference type="EMBL" id="KAF2831088.1"/>
    </source>
</evidence>